<organism evidence="1 2">
    <name type="scientific">Camellia lanceoleosa</name>
    <dbReference type="NCBI Taxonomy" id="1840588"/>
    <lineage>
        <taxon>Eukaryota</taxon>
        <taxon>Viridiplantae</taxon>
        <taxon>Streptophyta</taxon>
        <taxon>Embryophyta</taxon>
        <taxon>Tracheophyta</taxon>
        <taxon>Spermatophyta</taxon>
        <taxon>Magnoliopsida</taxon>
        <taxon>eudicotyledons</taxon>
        <taxon>Gunneridae</taxon>
        <taxon>Pentapetalae</taxon>
        <taxon>asterids</taxon>
        <taxon>Ericales</taxon>
        <taxon>Theaceae</taxon>
        <taxon>Camellia</taxon>
    </lineage>
</organism>
<dbReference type="EMBL" id="CM045762">
    <property type="protein sequence ID" value="KAI8011616.1"/>
    <property type="molecule type" value="Genomic_DNA"/>
</dbReference>
<proteinExistence type="predicted"/>
<gene>
    <name evidence="1" type="ORF">LOK49_LG06G01785</name>
</gene>
<reference evidence="1 2" key="1">
    <citation type="journal article" date="2022" name="Plant J.">
        <title>Chromosome-level genome of Camellia lanceoleosa provides a valuable resource for understanding genome evolution and self-incompatibility.</title>
        <authorList>
            <person name="Gong W."/>
            <person name="Xiao S."/>
            <person name="Wang L."/>
            <person name="Liao Z."/>
            <person name="Chang Y."/>
            <person name="Mo W."/>
            <person name="Hu G."/>
            <person name="Li W."/>
            <person name="Zhao G."/>
            <person name="Zhu H."/>
            <person name="Hu X."/>
            <person name="Ji K."/>
            <person name="Xiang X."/>
            <person name="Song Q."/>
            <person name="Yuan D."/>
            <person name="Jin S."/>
            <person name="Zhang L."/>
        </authorList>
    </citation>
    <scope>NUCLEOTIDE SEQUENCE [LARGE SCALE GENOMIC DNA]</scope>
    <source>
        <strain evidence="1">SQ_2022a</strain>
    </source>
</reference>
<accession>A0ACC0HHT7</accession>
<protein>
    <submittedName>
        <fullName evidence="1">Uncharacterized protein</fullName>
    </submittedName>
</protein>
<evidence type="ECO:0000313" key="1">
    <source>
        <dbReference type="EMBL" id="KAI8011616.1"/>
    </source>
</evidence>
<evidence type="ECO:0000313" key="2">
    <source>
        <dbReference type="Proteomes" id="UP001060215"/>
    </source>
</evidence>
<name>A0ACC0HHT7_9ERIC</name>
<dbReference type="Proteomes" id="UP001060215">
    <property type="component" value="Chromosome 5"/>
</dbReference>
<keyword evidence="2" id="KW-1185">Reference proteome</keyword>
<comment type="caution">
    <text evidence="1">The sequence shown here is derived from an EMBL/GenBank/DDBJ whole genome shotgun (WGS) entry which is preliminary data.</text>
</comment>
<sequence length="102" mass="11136">MVNFLDLLGHMPNLKVLVFNRNKGHKNLELCLWSGEPESVPKCLSLCLEAIEFSGFTGSKGEMKLVRSASCVCGVGNQRVCPNVHHSAEAIEFSGFARSKGK</sequence>